<dbReference type="InterPro" id="IPR023631">
    <property type="entry name" value="Amidase_dom"/>
</dbReference>
<feature type="active site" description="Charge relay system" evidence="3">
    <location>
        <position position="133"/>
    </location>
</feature>
<feature type="binding site" evidence="4">
    <location>
        <position position="208"/>
    </location>
    <ligand>
        <name>substrate</name>
    </ligand>
</feature>
<dbReference type="PANTHER" id="PTHR46072:SF2">
    <property type="entry name" value="AMIDASE (EUROFUNG)"/>
    <property type="match status" value="1"/>
</dbReference>
<evidence type="ECO:0000313" key="7">
    <source>
        <dbReference type="Proteomes" id="UP000326950"/>
    </source>
</evidence>
<dbReference type="OrthoDB" id="6428749at2759"/>
<keyword evidence="2" id="KW-0378">Hydrolase</keyword>
<dbReference type="Proteomes" id="UP000326950">
    <property type="component" value="Unassembled WGS sequence"/>
</dbReference>
<dbReference type="PANTHER" id="PTHR46072">
    <property type="entry name" value="AMIDASE-RELATED-RELATED"/>
    <property type="match status" value="1"/>
</dbReference>
<dbReference type="PIRSF" id="PIRSF001221">
    <property type="entry name" value="Amidase_fungi"/>
    <property type="match status" value="1"/>
</dbReference>
<dbReference type="AlphaFoldDB" id="A0A5N6UCY1"/>
<evidence type="ECO:0000256" key="1">
    <source>
        <dbReference type="ARBA" id="ARBA00009199"/>
    </source>
</evidence>
<dbReference type="GO" id="GO:0016787">
    <property type="term" value="F:hydrolase activity"/>
    <property type="evidence" value="ECO:0007669"/>
    <property type="project" value="UniProtKB-KW"/>
</dbReference>
<feature type="active site" description="Charge relay system" evidence="3">
    <location>
        <position position="208"/>
    </location>
</feature>
<proteinExistence type="inferred from homology"/>
<name>A0A5N6UCY1_ASPTM</name>
<dbReference type="Pfam" id="PF01425">
    <property type="entry name" value="Amidase"/>
    <property type="match status" value="1"/>
</dbReference>
<protein>
    <submittedName>
        <fullName evidence="6">Amidase signature domain-containing protein</fullName>
    </submittedName>
</protein>
<evidence type="ECO:0000313" key="6">
    <source>
        <dbReference type="EMBL" id="KAE8156430.1"/>
    </source>
</evidence>
<comment type="similarity">
    <text evidence="1">Belongs to the amidase family.</text>
</comment>
<feature type="domain" description="Amidase" evidence="5">
    <location>
        <begin position="78"/>
        <end position="531"/>
    </location>
</feature>
<feature type="binding site" evidence="4">
    <location>
        <begin position="229"/>
        <end position="232"/>
    </location>
    <ligand>
        <name>substrate</name>
    </ligand>
</feature>
<evidence type="ECO:0000256" key="3">
    <source>
        <dbReference type="PIRSR" id="PIRSR001221-1"/>
    </source>
</evidence>
<evidence type="ECO:0000256" key="2">
    <source>
        <dbReference type="ARBA" id="ARBA00022801"/>
    </source>
</evidence>
<evidence type="ECO:0000256" key="4">
    <source>
        <dbReference type="PIRSR" id="PIRSR001221-2"/>
    </source>
</evidence>
<keyword evidence="7" id="KW-1185">Reference proteome</keyword>
<dbReference type="Gene3D" id="3.90.1300.10">
    <property type="entry name" value="Amidase signature (AS) domain"/>
    <property type="match status" value="1"/>
</dbReference>
<dbReference type="InterPro" id="IPR036928">
    <property type="entry name" value="AS_sf"/>
</dbReference>
<accession>A0A5N6UCY1</accession>
<dbReference type="SUPFAM" id="SSF75304">
    <property type="entry name" value="Amidase signature (AS) enzymes"/>
    <property type="match status" value="1"/>
</dbReference>
<organism evidence="6 7">
    <name type="scientific">Aspergillus tamarii</name>
    <dbReference type="NCBI Taxonomy" id="41984"/>
    <lineage>
        <taxon>Eukaryota</taxon>
        <taxon>Fungi</taxon>
        <taxon>Dikarya</taxon>
        <taxon>Ascomycota</taxon>
        <taxon>Pezizomycotina</taxon>
        <taxon>Eurotiomycetes</taxon>
        <taxon>Eurotiomycetidae</taxon>
        <taxon>Eurotiales</taxon>
        <taxon>Aspergillaceae</taxon>
        <taxon>Aspergillus</taxon>
        <taxon>Aspergillus subgen. Circumdati</taxon>
    </lineage>
</organism>
<sequence length="544" mass="61193">MNNSQTWKQIASRKQYLRNEMLKPYMVSDVDQRLPQVHNVQERSRIHSDPEIQEITDIDNISVLVNQYRTGKLTVEAVALAYVRRAVIAQQLTNCITEVVFEDALTRARALDRIFQETGHLKGPLHGVPVTMKDQFNIRGVDTTLGYVGRSFAPATEDATLVQMLRDMGAIILAKTNLPQSIMWAETENLLWGLTVNPRDPRLTPGGSTGGEAALLALHGTLLGFGTDIGGSTRIPQSIVGLYGFKPTSSRLPYLGVPVSTEGQEHVPSSIGPMARDLESIVYVSRSVANAKPWELDPKCVPLPWNEDTFQEIQDRPIVVGLILDDGVVKIHPPIERALRELSAKIQAKGHEVVVWDATDHIEYIQLMDQYYTVDGGEDIRRDVAAAGEPFIPHVETLVNRSKAISIYEYWQLNKQKVALQKRYLDKWNAIRSPSGKPVDVLLAPTTPHPAVPHRRLRWVGYTKIWNLLDYPAVTFPVDEVKAVIDGVQNKYQPRNELDAWNWDLYDVKAMEGHPINVQVIGKKLNEERVLGAANVIERLWRDL</sequence>
<feature type="active site" description="Acyl-ester intermediate" evidence="3">
    <location>
        <position position="232"/>
    </location>
</feature>
<evidence type="ECO:0000259" key="5">
    <source>
        <dbReference type="Pfam" id="PF01425"/>
    </source>
</evidence>
<dbReference type="EMBL" id="ML738762">
    <property type="protein sequence ID" value="KAE8156430.1"/>
    <property type="molecule type" value="Genomic_DNA"/>
</dbReference>
<reference evidence="6 7" key="1">
    <citation type="submission" date="2019-04" db="EMBL/GenBank/DDBJ databases">
        <title>Friends and foes A comparative genomics study of 23 Aspergillus species from section Flavi.</title>
        <authorList>
            <consortium name="DOE Joint Genome Institute"/>
            <person name="Kjaerbolling I."/>
            <person name="Vesth T."/>
            <person name="Frisvad J.C."/>
            <person name="Nybo J.L."/>
            <person name="Theobald S."/>
            <person name="Kildgaard S."/>
            <person name="Isbrandt T."/>
            <person name="Kuo A."/>
            <person name="Sato A."/>
            <person name="Lyhne E.K."/>
            <person name="Kogle M.E."/>
            <person name="Wiebenga A."/>
            <person name="Kun R.S."/>
            <person name="Lubbers R.J."/>
            <person name="Makela M.R."/>
            <person name="Barry K."/>
            <person name="Chovatia M."/>
            <person name="Clum A."/>
            <person name="Daum C."/>
            <person name="Haridas S."/>
            <person name="He G."/>
            <person name="LaButti K."/>
            <person name="Lipzen A."/>
            <person name="Mondo S."/>
            <person name="Riley R."/>
            <person name="Salamov A."/>
            <person name="Simmons B.A."/>
            <person name="Magnuson J.K."/>
            <person name="Henrissat B."/>
            <person name="Mortensen U.H."/>
            <person name="Larsen T.O."/>
            <person name="Devries R.P."/>
            <person name="Grigoriev I.V."/>
            <person name="Machida M."/>
            <person name="Baker S.E."/>
            <person name="Andersen M.R."/>
        </authorList>
    </citation>
    <scope>NUCLEOTIDE SEQUENCE [LARGE SCALE GENOMIC DNA]</scope>
    <source>
        <strain evidence="6 7">CBS 117626</strain>
    </source>
</reference>
<feature type="binding site" evidence="4">
    <location>
        <position position="182"/>
    </location>
    <ligand>
        <name>substrate</name>
    </ligand>
</feature>
<gene>
    <name evidence="6" type="ORF">BDV40DRAFT_306091</name>
</gene>